<dbReference type="Pfam" id="PF13973">
    <property type="entry name" value="DUF4222"/>
    <property type="match status" value="1"/>
</dbReference>
<evidence type="ECO:0000313" key="1">
    <source>
        <dbReference type="EMBL" id="ECH8333134.1"/>
    </source>
</evidence>
<dbReference type="InterPro" id="IPR025317">
    <property type="entry name" value="DUF4222"/>
</dbReference>
<dbReference type="AlphaFoldDB" id="A0A5Y3I9B4"/>
<name>A0A5Y3I9B4_SALET</name>
<dbReference type="EMBL" id="AAITFY010000017">
    <property type="protein sequence ID" value="ECH8333134.1"/>
    <property type="molecule type" value="Genomic_DNA"/>
</dbReference>
<gene>
    <name evidence="1" type="ORF">RU16_19230</name>
</gene>
<accession>A0A5Y3I9B4</accession>
<protein>
    <submittedName>
        <fullName evidence="1">DUF4222 domain-containing protein</fullName>
    </submittedName>
</protein>
<proteinExistence type="predicted"/>
<organism evidence="1">
    <name type="scientific">Salmonella enterica I</name>
    <dbReference type="NCBI Taxonomy" id="59201"/>
    <lineage>
        <taxon>Bacteria</taxon>
        <taxon>Pseudomonadati</taxon>
        <taxon>Pseudomonadota</taxon>
        <taxon>Gammaproteobacteria</taxon>
        <taxon>Enterobacterales</taxon>
        <taxon>Enterobacteriaceae</taxon>
        <taxon>Salmonella</taxon>
    </lineage>
</organism>
<comment type="caution">
    <text evidence="1">The sequence shown here is derived from an EMBL/GenBank/DDBJ whole genome shotgun (WGS) entry which is preliminary data.</text>
</comment>
<sequence>MYLLNRWFKDWRGRRVHVIRWEPETERVIYMRDGYPDECFSPLWKFKRVFTECGPPDEKQQRPEGRGD</sequence>
<reference evidence="1" key="1">
    <citation type="submission" date="2018-08" db="EMBL/GenBank/DDBJ databases">
        <authorList>
            <consortium name="GenomeTrakr network: Whole genome sequencing for foodborne pathogen traceback"/>
        </authorList>
    </citation>
    <scope>NUCLEOTIDE SEQUENCE</scope>
    <source>
        <strain evidence="1">FDA00003824</strain>
    </source>
</reference>